<evidence type="ECO:0000256" key="1">
    <source>
        <dbReference type="SAM" id="Phobius"/>
    </source>
</evidence>
<evidence type="ECO:0000313" key="2">
    <source>
        <dbReference type="EMBL" id="KAF2022051.1"/>
    </source>
</evidence>
<protein>
    <submittedName>
        <fullName evidence="2">Uncharacterized protein</fullName>
    </submittedName>
</protein>
<reference evidence="2" key="1">
    <citation type="journal article" date="2020" name="Stud. Mycol.">
        <title>101 Dothideomycetes genomes: a test case for predicting lifestyles and emergence of pathogens.</title>
        <authorList>
            <person name="Haridas S."/>
            <person name="Albert R."/>
            <person name="Binder M."/>
            <person name="Bloem J."/>
            <person name="Labutti K."/>
            <person name="Salamov A."/>
            <person name="Andreopoulos B."/>
            <person name="Baker S."/>
            <person name="Barry K."/>
            <person name="Bills G."/>
            <person name="Bluhm B."/>
            <person name="Cannon C."/>
            <person name="Castanera R."/>
            <person name="Culley D."/>
            <person name="Daum C."/>
            <person name="Ezra D."/>
            <person name="Gonzalez J."/>
            <person name="Henrissat B."/>
            <person name="Kuo A."/>
            <person name="Liang C."/>
            <person name="Lipzen A."/>
            <person name="Lutzoni F."/>
            <person name="Magnuson J."/>
            <person name="Mondo S."/>
            <person name="Nolan M."/>
            <person name="Ohm R."/>
            <person name="Pangilinan J."/>
            <person name="Park H.-J."/>
            <person name="Ramirez L."/>
            <person name="Alfaro M."/>
            <person name="Sun H."/>
            <person name="Tritt A."/>
            <person name="Yoshinaga Y."/>
            <person name="Zwiers L.-H."/>
            <person name="Turgeon B."/>
            <person name="Goodwin S."/>
            <person name="Spatafora J."/>
            <person name="Crous P."/>
            <person name="Grigoriev I."/>
        </authorList>
    </citation>
    <scope>NUCLEOTIDE SEQUENCE</scope>
    <source>
        <strain evidence="2">CBS 175.79</strain>
    </source>
</reference>
<feature type="transmembrane region" description="Helical" evidence="1">
    <location>
        <begin position="145"/>
        <end position="164"/>
    </location>
</feature>
<dbReference type="Proteomes" id="UP000799778">
    <property type="component" value="Unassembled WGS sequence"/>
</dbReference>
<keyword evidence="3" id="KW-1185">Reference proteome</keyword>
<dbReference type="EMBL" id="ML978066">
    <property type="protein sequence ID" value="KAF2022051.1"/>
    <property type="molecule type" value="Genomic_DNA"/>
</dbReference>
<gene>
    <name evidence="2" type="ORF">BU24DRAFT_36519</name>
</gene>
<name>A0A6A5YBG7_9PLEO</name>
<dbReference type="RefSeq" id="XP_033390390.1">
    <property type="nucleotide sequence ID" value="XM_033524267.1"/>
</dbReference>
<organism evidence="2 3">
    <name type="scientific">Aaosphaeria arxii CBS 175.79</name>
    <dbReference type="NCBI Taxonomy" id="1450172"/>
    <lineage>
        <taxon>Eukaryota</taxon>
        <taxon>Fungi</taxon>
        <taxon>Dikarya</taxon>
        <taxon>Ascomycota</taxon>
        <taxon>Pezizomycotina</taxon>
        <taxon>Dothideomycetes</taxon>
        <taxon>Pleosporomycetidae</taxon>
        <taxon>Pleosporales</taxon>
        <taxon>Pleosporales incertae sedis</taxon>
        <taxon>Aaosphaeria</taxon>
    </lineage>
</organism>
<sequence>MGAQRGAAPVSGQGLGRIRECSCLPNVTSPLGQWRREDFCIFRSVVRGSCRGAWQCQYCLLCETMIINVHYYQGDGVDDGMGDRMNKVKSFSCGERRALALGIGISNALLSRCSHRGGSWLGIYVCTRCLLLLSCVLHPFNCTFFVYACCCYIITLPLPFLSVYTRQVASYKDHQEPHRQFSPESLAPVKIHP</sequence>
<keyword evidence="1" id="KW-0812">Transmembrane</keyword>
<accession>A0A6A5YBG7</accession>
<dbReference type="AlphaFoldDB" id="A0A6A5YBG7"/>
<keyword evidence="1" id="KW-1133">Transmembrane helix</keyword>
<proteinExistence type="predicted"/>
<dbReference type="GeneID" id="54281664"/>
<evidence type="ECO:0000313" key="3">
    <source>
        <dbReference type="Proteomes" id="UP000799778"/>
    </source>
</evidence>
<keyword evidence="1" id="KW-0472">Membrane</keyword>